<reference evidence="1" key="2">
    <citation type="submission" date="2019-08" db="EMBL/GenBank/DDBJ databases">
        <authorList>
            <consortium name="NCBI Pathogen Detection Project"/>
        </authorList>
    </citation>
    <scope>NUCLEOTIDE SEQUENCE</scope>
    <source>
        <strain evidence="1">SSI_AA433</strain>
    </source>
</reference>
<dbReference type="AlphaFoldDB" id="A0A709LK87"/>
<name>A0A709LK87_SALTM</name>
<gene>
    <name evidence="1" type="ORF">GTH72_22460</name>
</gene>
<evidence type="ECO:0000313" key="1">
    <source>
        <dbReference type="EMBL" id="HAD1082732.1"/>
    </source>
</evidence>
<sequence>MDAKKIRPVGVGIVIPQVLESRETLFVYDPHGEIEWKVEPKYMDKIKSSIDTFNTTNEKPRCLDFD</sequence>
<dbReference type="EMBL" id="DAANRG010000028">
    <property type="protein sequence ID" value="HAD1082732.1"/>
    <property type="molecule type" value="Genomic_DNA"/>
</dbReference>
<proteinExistence type="predicted"/>
<reference evidence="1" key="1">
    <citation type="journal article" date="2018" name="Genome Biol.">
        <title>SKESA: strategic k-mer extension for scrupulous assemblies.</title>
        <authorList>
            <person name="Souvorov A."/>
            <person name="Agarwala R."/>
            <person name="Lipman D.J."/>
        </authorList>
    </citation>
    <scope>NUCLEOTIDE SEQUENCE</scope>
    <source>
        <strain evidence="1">SSI_AA433</strain>
    </source>
</reference>
<organism evidence="1">
    <name type="scientific">Salmonella typhimurium</name>
    <dbReference type="NCBI Taxonomy" id="90371"/>
    <lineage>
        <taxon>Bacteria</taxon>
        <taxon>Pseudomonadati</taxon>
        <taxon>Pseudomonadota</taxon>
        <taxon>Gammaproteobacteria</taxon>
        <taxon>Enterobacterales</taxon>
        <taxon>Enterobacteriaceae</taxon>
        <taxon>Salmonella</taxon>
    </lineage>
</organism>
<comment type="caution">
    <text evidence="1">The sequence shown here is derived from an EMBL/GenBank/DDBJ whole genome shotgun (WGS) entry which is preliminary data.</text>
</comment>
<accession>A0A709LK87</accession>
<protein>
    <submittedName>
        <fullName evidence="1">Uncharacterized protein</fullName>
    </submittedName>
</protein>